<dbReference type="InterPro" id="IPR038718">
    <property type="entry name" value="SNF2-like_sf"/>
</dbReference>
<feature type="non-terminal residue" evidence="3">
    <location>
        <position position="1"/>
    </location>
</feature>
<evidence type="ECO:0000313" key="4">
    <source>
        <dbReference type="Proteomes" id="UP000285301"/>
    </source>
</evidence>
<reference evidence="3 4" key="1">
    <citation type="journal article" date="2018" name="Gigascience">
        <title>Genomes of trombidid mites reveal novel predicted allergens and laterally-transferred genes associated with secondary metabolism.</title>
        <authorList>
            <person name="Dong X."/>
            <person name="Chaisiri K."/>
            <person name="Xia D."/>
            <person name="Armstrong S.D."/>
            <person name="Fang Y."/>
            <person name="Donnelly M.J."/>
            <person name="Kadowaki T."/>
            <person name="McGarry J.W."/>
            <person name="Darby A.C."/>
            <person name="Makepeace B.L."/>
        </authorList>
    </citation>
    <scope>NUCLEOTIDE SEQUENCE [LARGE SCALE GENOMIC DNA]</scope>
    <source>
        <strain evidence="3">UoL-WK</strain>
    </source>
</reference>
<dbReference type="Gene3D" id="3.40.50.300">
    <property type="entry name" value="P-loop containing nucleotide triphosphate hydrolases"/>
    <property type="match status" value="1"/>
</dbReference>
<gene>
    <name evidence="3" type="ORF">B4U79_19245</name>
</gene>
<dbReference type="SMART" id="SM00487">
    <property type="entry name" value="DEXDc"/>
    <property type="match status" value="1"/>
</dbReference>
<dbReference type="Pfam" id="PF00176">
    <property type="entry name" value="SNF2-rel_dom"/>
    <property type="match status" value="1"/>
</dbReference>
<evidence type="ECO:0000259" key="2">
    <source>
        <dbReference type="PROSITE" id="PS51192"/>
    </source>
</evidence>
<dbReference type="OrthoDB" id="605656at2759"/>
<dbReference type="PANTHER" id="PTHR45766">
    <property type="entry name" value="DNA ANNEALING HELICASE AND ENDONUCLEASE ZRANB3 FAMILY MEMBER"/>
    <property type="match status" value="1"/>
</dbReference>
<dbReference type="PANTHER" id="PTHR45766:SF6">
    <property type="entry name" value="SWI_SNF-RELATED MATRIX-ASSOCIATED ACTIN-DEPENDENT REGULATOR OF CHROMATIN SUBFAMILY A-LIKE PROTEIN 1"/>
    <property type="match status" value="1"/>
</dbReference>
<protein>
    <submittedName>
        <fullName evidence="3">SWI/SNF-related matrix-associated actin-dependent regulator of chromatin subfamily A-like protein 1</fullName>
    </submittedName>
</protein>
<dbReference type="GO" id="GO:0006281">
    <property type="term" value="P:DNA repair"/>
    <property type="evidence" value="ECO:0007669"/>
    <property type="project" value="TreeGrafter"/>
</dbReference>
<organism evidence="3 4">
    <name type="scientific">Dinothrombium tinctorium</name>
    <dbReference type="NCBI Taxonomy" id="1965070"/>
    <lineage>
        <taxon>Eukaryota</taxon>
        <taxon>Metazoa</taxon>
        <taxon>Ecdysozoa</taxon>
        <taxon>Arthropoda</taxon>
        <taxon>Chelicerata</taxon>
        <taxon>Arachnida</taxon>
        <taxon>Acari</taxon>
        <taxon>Acariformes</taxon>
        <taxon>Trombidiformes</taxon>
        <taxon>Prostigmata</taxon>
        <taxon>Anystina</taxon>
        <taxon>Parasitengona</taxon>
        <taxon>Trombidioidea</taxon>
        <taxon>Trombidiidae</taxon>
        <taxon>Dinothrombium</taxon>
    </lineage>
</organism>
<dbReference type="InterPro" id="IPR000330">
    <property type="entry name" value="SNF2_N"/>
</dbReference>
<accession>A0A443Q6N7</accession>
<dbReference type="GO" id="GO:0005524">
    <property type="term" value="F:ATP binding"/>
    <property type="evidence" value="ECO:0007669"/>
    <property type="project" value="InterPro"/>
</dbReference>
<dbReference type="GO" id="GO:0031297">
    <property type="term" value="P:replication fork processing"/>
    <property type="evidence" value="ECO:0007669"/>
    <property type="project" value="TreeGrafter"/>
</dbReference>
<dbReference type="GO" id="GO:0016787">
    <property type="term" value="F:hydrolase activity"/>
    <property type="evidence" value="ECO:0007669"/>
    <property type="project" value="UniProtKB-KW"/>
</dbReference>
<sequence length="405" mass="47816">VSEPVVKALQNYYDHNIASVRLFRNDHIENIEQIGHEIRNYGSLRDKLSDFQLKGVHFALRRNACCIIADDIGLGKSIQALATVTHFRTKFPLLILCPDVLKYKWFYDCLKMLPDIKKEEIMVVKSFTSSSNLTDKFKIIIIGFDLLYKHRNILLKNHFKITIVDECSCLLNKNSNTFKFYDTFSTFKAVTEKSQHRLLLSSSPMYLQPPELFRFFQIVNPQFFDEKLVNFAERHFIVFQEDDENQSVMNKSEYKRLIHGTIMIRRERLDVCDQLPSRQRRSIPYVAKREEKDDLRFNEIRKTIDSSLDDSSKHADLKQSIFNWYSSSSKLKIAFIEEYLKVYMHMPFYKTKIMQDTSIEERKRRCAEFSNNENVKFAIIHFDVANTDNIISSADSVIFCELHWN</sequence>
<evidence type="ECO:0000256" key="1">
    <source>
        <dbReference type="ARBA" id="ARBA00022801"/>
    </source>
</evidence>
<dbReference type="InterPro" id="IPR014001">
    <property type="entry name" value="Helicase_ATP-bd"/>
</dbReference>
<keyword evidence="1" id="KW-0378">Hydrolase</keyword>
<dbReference type="Gene3D" id="3.40.50.10810">
    <property type="entry name" value="Tandem AAA-ATPase domain"/>
    <property type="match status" value="1"/>
</dbReference>
<feature type="non-terminal residue" evidence="3">
    <location>
        <position position="405"/>
    </location>
</feature>
<dbReference type="Proteomes" id="UP000285301">
    <property type="component" value="Unassembled WGS sequence"/>
</dbReference>
<dbReference type="SUPFAM" id="SSF52540">
    <property type="entry name" value="P-loop containing nucleoside triphosphate hydrolases"/>
    <property type="match status" value="2"/>
</dbReference>
<dbReference type="PROSITE" id="PS51192">
    <property type="entry name" value="HELICASE_ATP_BIND_1"/>
    <property type="match status" value="1"/>
</dbReference>
<dbReference type="AlphaFoldDB" id="A0A443Q6N7"/>
<feature type="domain" description="Helicase ATP-binding" evidence="2">
    <location>
        <begin position="57"/>
        <end position="222"/>
    </location>
</feature>
<proteinExistence type="predicted"/>
<comment type="caution">
    <text evidence="3">The sequence shown here is derived from an EMBL/GenBank/DDBJ whole genome shotgun (WGS) entry which is preliminary data.</text>
</comment>
<dbReference type="InterPro" id="IPR027417">
    <property type="entry name" value="P-loop_NTPase"/>
</dbReference>
<dbReference type="STRING" id="1965070.A0A443Q6N7"/>
<keyword evidence="4" id="KW-1185">Reference proteome</keyword>
<dbReference type="EMBL" id="NCKU01019778">
    <property type="protein sequence ID" value="RWR98681.1"/>
    <property type="molecule type" value="Genomic_DNA"/>
</dbReference>
<name>A0A443Q6N7_9ACAR</name>
<evidence type="ECO:0000313" key="3">
    <source>
        <dbReference type="EMBL" id="RWR98681.1"/>
    </source>
</evidence>